<gene>
    <name evidence="1" type="ORF">M9458_034729</name>
</gene>
<evidence type="ECO:0008006" key="3">
    <source>
        <dbReference type="Google" id="ProtNLM"/>
    </source>
</evidence>
<feature type="non-terminal residue" evidence="1">
    <location>
        <position position="1"/>
    </location>
</feature>
<dbReference type="Proteomes" id="UP001529510">
    <property type="component" value="Unassembled WGS sequence"/>
</dbReference>
<dbReference type="EMBL" id="JAMKFB020000017">
    <property type="protein sequence ID" value="KAL0170133.1"/>
    <property type="molecule type" value="Genomic_DNA"/>
</dbReference>
<dbReference type="AlphaFoldDB" id="A0ABD0PAN6"/>
<organism evidence="1 2">
    <name type="scientific">Cirrhinus mrigala</name>
    <name type="common">Mrigala</name>
    <dbReference type="NCBI Taxonomy" id="683832"/>
    <lineage>
        <taxon>Eukaryota</taxon>
        <taxon>Metazoa</taxon>
        <taxon>Chordata</taxon>
        <taxon>Craniata</taxon>
        <taxon>Vertebrata</taxon>
        <taxon>Euteleostomi</taxon>
        <taxon>Actinopterygii</taxon>
        <taxon>Neopterygii</taxon>
        <taxon>Teleostei</taxon>
        <taxon>Ostariophysi</taxon>
        <taxon>Cypriniformes</taxon>
        <taxon>Cyprinidae</taxon>
        <taxon>Labeoninae</taxon>
        <taxon>Labeonini</taxon>
        <taxon>Cirrhinus</taxon>
    </lineage>
</organism>
<sequence>SHKPSHLVFHTGVTPDAEFGLSSLELLNYEDPCLSPVAFNGLSSLTKLTVHYKQWLETSKLCRLTEWLQGLHALSELNISCKYEKIHNRFFTVALEKTEKAL</sequence>
<name>A0ABD0PAN6_CIRMR</name>
<reference evidence="1 2" key="1">
    <citation type="submission" date="2024-05" db="EMBL/GenBank/DDBJ databases">
        <title>Genome sequencing and assembly of Indian major carp, Cirrhinus mrigala (Hamilton, 1822).</title>
        <authorList>
            <person name="Mohindra V."/>
            <person name="Chowdhury L.M."/>
            <person name="Lal K."/>
            <person name="Jena J.K."/>
        </authorList>
    </citation>
    <scope>NUCLEOTIDE SEQUENCE [LARGE SCALE GENOMIC DNA]</scope>
    <source>
        <strain evidence="1">CM1030</strain>
        <tissue evidence="1">Blood</tissue>
    </source>
</reference>
<comment type="caution">
    <text evidence="1">The sequence shown here is derived from an EMBL/GenBank/DDBJ whole genome shotgun (WGS) entry which is preliminary data.</text>
</comment>
<protein>
    <recommendedName>
        <fullName evidence="3">Leptin receptor</fullName>
    </recommendedName>
</protein>
<evidence type="ECO:0000313" key="2">
    <source>
        <dbReference type="Proteomes" id="UP001529510"/>
    </source>
</evidence>
<proteinExistence type="predicted"/>
<accession>A0ABD0PAN6</accession>
<keyword evidence="2" id="KW-1185">Reference proteome</keyword>
<evidence type="ECO:0000313" key="1">
    <source>
        <dbReference type="EMBL" id="KAL0170133.1"/>
    </source>
</evidence>